<dbReference type="GO" id="GO:1902600">
    <property type="term" value="P:proton transmembrane transport"/>
    <property type="evidence" value="ECO:0007669"/>
    <property type="project" value="InterPro"/>
</dbReference>
<evidence type="ECO:0000313" key="14">
    <source>
        <dbReference type="Proteomes" id="UP000313312"/>
    </source>
</evidence>
<keyword evidence="5 11" id="KW-0812">Transmembrane</keyword>
<organism evidence="13 14">
    <name type="scientific">Fructilactobacillus sanfranciscensis</name>
    <name type="common">Lactobacillus sanfranciscensis</name>
    <dbReference type="NCBI Taxonomy" id="1625"/>
    <lineage>
        <taxon>Bacteria</taxon>
        <taxon>Bacillati</taxon>
        <taxon>Bacillota</taxon>
        <taxon>Bacilli</taxon>
        <taxon>Lactobacillales</taxon>
        <taxon>Lactobacillaceae</taxon>
        <taxon>Fructilactobacillus</taxon>
    </lineage>
</organism>
<sequence>MDYLTEIILVLLATLISGELALRIQLPRVVGQIAAGIILGPLLLNLVHLDQMISNFADLGIIILMMIAGLECDFKEVTKHLKAASIIAVSGVVLPLTAFWCLGMALQQTTQEAILWGVIFSATSVSITVAVLQEMGKLKTTAGAIILGAAVVDDVISIILLSAFSSIYTSKSTNLLVIIGLQLIYVALVYVMFKWLVPEIIKIVIHFQSLSLTITVGLLICFGMAELAELCHLSSVLGAFVAGVSLARTPVKRDISKQIEILGSSFLIPFFFVSIGLELKLITNWHGVLIVVLMTIIAVLTKWIGCGVGAKLCQIDFKDANVIGIGMISRGEMALIVAQVAISSHLLSSELYSEIILVIILTTVISPILLKYVLVKW</sequence>
<keyword evidence="9 11" id="KW-0472">Membrane</keyword>
<dbReference type="InterPro" id="IPR006153">
    <property type="entry name" value="Cation/H_exchanger_TM"/>
</dbReference>
<feature type="transmembrane region" description="Helical" evidence="11">
    <location>
        <begin position="322"/>
        <end position="343"/>
    </location>
</feature>
<dbReference type="GO" id="GO:0016020">
    <property type="term" value="C:membrane"/>
    <property type="evidence" value="ECO:0007669"/>
    <property type="project" value="UniProtKB-SubCell"/>
</dbReference>
<evidence type="ECO:0000256" key="4">
    <source>
        <dbReference type="ARBA" id="ARBA00022449"/>
    </source>
</evidence>
<evidence type="ECO:0000256" key="11">
    <source>
        <dbReference type="SAM" id="Phobius"/>
    </source>
</evidence>
<evidence type="ECO:0000313" key="13">
    <source>
        <dbReference type="EMBL" id="TNK90258.1"/>
    </source>
</evidence>
<keyword evidence="10" id="KW-0739">Sodium transport</keyword>
<dbReference type="GO" id="GO:0006814">
    <property type="term" value="P:sodium ion transport"/>
    <property type="evidence" value="ECO:0007669"/>
    <property type="project" value="UniProtKB-KW"/>
</dbReference>
<feature type="transmembrane region" description="Helical" evidence="11">
    <location>
        <begin position="205"/>
        <end position="225"/>
    </location>
</feature>
<name>A0A5C4TKC8_FRUSA</name>
<feature type="transmembrane region" description="Helical" evidence="11">
    <location>
        <begin position="288"/>
        <end position="310"/>
    </location>
</feature>
<dbReference type="GO" id="GO:0015297">
    <property type="term" value="F:antiporter activity"/>
    <property type="evidence" value="ECO:0007669"/>
    <property type="project" value="UniProtKB-KW"/>
</dbReference>
<comment type="subcellular location">
    <subcellularLocation>
        <location evidence="1">Membrane</location>
        <topology evidence="1">Multi-pass membrane protein</topology>
    </subcellularLocation>
</comment>
<dbReference type="Proteomes" id="UP000313312">
    <property type="component" value="Unassembled WGS sequence"/>
</dbReference>
<dbReference type="PANTHER" id="PTHR43562:SF3">
    <property type="entry name" value="SODIUM ION_PROTON EXCHANGER (EUROFUNG)"/>
    <property type="match status" value="1"/>
</dbReference>
<protein>
    <submittedName>
        <fullName evidence="13">Sodium:proton antiporter</fullName>
    </submittedName>
</protein>
<keyword evidence="3" id="KW-0813">Transport</keyword>
<feature type="transmembrane region" description="Helical" evidence="11">
    <location>
        <begin position="261"/>
        <end position="282"/>
    </location>
</feature>
<evidence type="ECO:0000256" key="7">
    <source>
        <dbReference type="ARBA" id="ARBA00023053"/>
    </source>
</evidence>
<evidence type="ECO:0000256" key="6">
    <source>
        <dbReference type="ARBA" id="ARBA00022989"/>
    </source>
</evidence>
<feature type="domain" description="Cation/H+ exchanger transmembrane" evidence="12">
    <location>
        <begin position="11"/>
        <end position="375"/>
    </location>
</feature>
<keyword evidence="4" id="KW-0050">Antiport</keyword>
<dbReference type="InterPro" id="IPR038770">
    <property type="entry name" value="Na+/solute_symporter_sf"/>
</dbReference>
<feature type="transmembrane region" description="Helical" evidence="11">
    <location>
        <begin position="174"/>
        <end position="193"/>
    </location>
</feature>
<feature type="transmembrane region" description="Helical" evidence="11">
    <location>
        <begin position="53"/>
        <end position="72"/>
    </location>
</feature>
<comment type="similarity">
    <text evidence="2">Belongs to the monovalent cation:proton antiporter 2 (CPA2) transporter (TC 2.A.37) family.</text>
</comment>
<evidence type="ECO:0000256" key="5">
    <source>
        <dbReference type="ARBA" id="ARBA00022692"/>
    </source>
</evidence>
<feature type="transmembrane region" description="Helical" evidence="11">
    <location>
        <begin position="355"/>
        <end position="374"/>
    </location>
</feature>
<comment type="caution">
    <text evidence="13">The sequence shown here is derived from an EMBL/GenBank/DDBJ whole genome shotgun (WGS) entry which is preliminary data.</text>
</comment>
<proteinExistence type="inferred from homology"/>
<feature type="transmembrane region" description="Helical" evidence="11">
    <location>
        <begin position="84"/>
        <end position="107"/>
    </location>
</feature>
<evidence type="ECO:0000256" key="1">
    <source>
        <dbReference type="ARBA" id="ARBA00004141"/>
    </source>
</evidence>
<dbReference type="Gene3D" id="1.20.1530.20">
    <property type="match status" value="1"/>
</dbReference>
<evidence type="ECO:0000256" key="3">
    <source>
        <dbReference type="ARBA" id="ARBA00022448"/>
    </source>
</evidence>
<keyword evidence="8" id="KW-0406">Ion transport</keyword>
<feature type="transmembrane region" description="Helical" evidence="11">
    <location>
        <begin position="113"/>
        <end position="132"/>
    </location>
</feature>
<gene>
    <name evidence="13" type="ORF">DID87_04815</name>
</gene>
<reference evidence="13 14" key="1">
    <citation type="submission" date="2018-05" db="EMBL/GenBank/DDBJ databases">
        <title>Lactobacillus sanfranciscensis Ah4 draft denome sequence.</title>
        <authorList>
            <person name="Zhang G."/>
        </authorList>
    </citation>
    <scope>NUCLEOTIDE SEQUENCE [LARGE SCALE GENOMIC DNA]</scope>
    <source>
        <strain evidence="13 14">Ah4</strain>
    </source>
</reference>
<evidence type="ECO:0000256" key="9">
    <source>
        <dbReference type="ARBA" id="ARBA00023136"/>
    </source>
</evidence>
<feature type="transmembrane region" description="Helical" evidence="11">
    <location>
        <begin position="6"/>
        <end position="22"/>
    </location>
</feature>
<feature type="transmembrane region" description="Helical" evidence="11">
    <location>
        <begin position="29"/>
        <end position="47"/>
    </location>
</feature>
<dbReference type="RefSeq" id="WP_139571154.1">
    <property type="nucleotide sequence ID" value="NZ_JARBEV010000017.1"/>
</dbReference>
<dbReference type="EMBL" id="QFCR01000013">
    <property type="protein sequence ID" value="TNK90258.1"/>
    <property type="molecule type" value="Genomic_DNA"/>
</dbReference>
<evidence type="ECO:0000256" key="2">
    <source>
        <dbReference type="ARBA" id="ARBA00005551"/>
    </source>
</evidence>
<dbReference type="AlphaFoldDB" id="A0A5C4TKC8"/>
<evidence type="ECO:0000256" key="10">
    <source>
        <dbReference type="ARBA" id="ARBA00023201"/>
    </source>
</evidence>
<accession>A0A5C4TKC8</accession>
<evidence type="ECO:0000259" key="12">
    <source>
        <dbReference type="Pfam" id="PF00999"/>
    </source>
</evidence>
<dbReference type="Pfam" id="PF00999">
    <property type="entry name" value="Na_H_Exchanger"/>
    <property type="match status" value="1"/>
</dbReference>
<keyword evidence="7" id="KW-0915">Sodium</keyword>
<dbReference type="PANTHER" id="PTHR43562">
    <property type="entry name" value="NAPA-TYPE SODIUM/HYDROGEN ANTIPORTER"/>
    <property type="match status" value="1"/>
</dbReference>
<keyword evidence="6 11" id="KW-1133">Transmembrane helix</keyword>
<feature type="transmembrane region" description="Helical" evidence="11">
    <location>
        <begin position="144"/>
        <end position="168"/>
    </location>
</feature>
<evidence type="ECO:0000256" key="8">
    <source>
        <dbReference type="ARBA" id="ARBA00023065"/>
    </source>
</evidence>